<reference evidence="2 3" key="1">
    <citation type="submission" date="2020-10" db="EMBL/GenBank/DDBJ databases">
        <title>Degradation of 1,4-Dioxane by Xanthobacter sp. YN2, via a Novel Group-2 Soluble Di-Iron Monooxygenase.</title>
        <authorList>
            <person name="Ma F."/>
            <person name="Wang Y."/>
            <person name="Yang J."/>
            <person name="Guo H."/>
            <person name="Su D."/>
            <person name="Yu L."/>
        </authorList>
    </citation>
    <scope>NUCLEOTIDE SEQUENCE [LARGE SCALE GENOMIC DNA]</scope>
    <source>
        <strain evidence="2 3">YN2</strain>
    </source>
</reference>
<proteinExistence type="predicted"/>
<dbReference type="RefSeq" id="WP_203194196.1">
    <property type="nucleotide sequence ID" value="NZ_CP063362.1"/>
</dbReference>
<dbReference type="KEGG" id="xdi:EZH22_02305"/>
<dbReference type="Pfam" id="PF13557">
    <property type="entry name" value="Phenol_MetA_deg"/>
    <property type="match status" value="1"/>
</dbReference>
<dbReference type="Proteomes" id="UP000596427">
    <property type="component" value="Chromosome"/>
</dbReference>
<dbReference type="EMBL" id="CP063362">
    <property type="protein sequence ID" value="QRG07285.1"/>
    <property type="molecule type" value="Genomic_DNA"/>
</dbReference>
<name>A0A974SJ07_9HYPH</name>
<protein>
    <submittedName>
        <fullName evidence="2">Transporter</fullName>
    </submittedName>
</protein>
<sequence>MSRRLLGACATVAALVAAATSHATENGAIAYPIGVNTIMAGAMPGPGETWYQNYAVYYTADAFTNSQGTSSVPGFSANVAVNAGRLFHTWDVDLGPFRLASGIVVPVMNADVGTVFGSQGNFGFGDITLQPVDIGWSNADRTFFGYAAFDVFVPTGGPTSNNFYTFNPHTTFTWLPMPTLDISGAIGVEFHSKNQDTGYSSGSLFFLDWGANWHAFDKIPGLAIGLGGYIIKQFSDDQLDGVVYLDGFRQQGFAVGPQISYGGPSGAIGLKWQHEFGTGNRPEGDRFWLQFMLPVKVP</sequence>
<evidence type="ECO:0000256" key="1">
    <source>
        <dbReference type="SAM" id="SignalP"/>
    </source>
</evidence>
<evidence type="ECO:0000313" key="3">
    <source>
        <dbReference type="Proteomes" id="UP000596427"/>
    </source>
</evidence>
<organism evidence="2 3">
    <name type="scientific">Xanthobacter dioxanivorans</name>
    <dbReference type="NCBI Taxonomy" id="2528964"/>
    <lineage>
        <taxon>Bacteria</taxon>
        <taxon>Pseudomonadati</taxon>
        <taxon>Pseudomonadota</taxon>
        <taxon>Alphaproteobacteria</taxon>
        <taxon>Hyphomicrobiales</taxon>
        <taxon>Xanthobacteraceae</taxon>
        <taxon>Xanthobacter</taxon>
    </lineage>
</organism>
<feature type="chain" id="PRO_5038053827" evidence="1">
    <location>
        <begin position="24"/>
        <end position="298"/>
    </location>
</feature>
<keyword evidence="3" id="KW-1185">Reference proteome</keyword>
<accession>A0A974SJ07</accession>
<keyword evidence="1" id="KW-0732">Signal</keyword>
<evidence type="ECO:0000313" key="2">
    <source>
        <dbReference type="EMBL" id="QRG07285.1"/>
    </source>
</evidence>
<feature type="signal peptide" evidence="1">
    <location>
        <begin position="1"/>
        <end position="23"/>
    </location>
</feature>
<dbReference type="AlphaFoldDB" id="A0A974SJ07"/>
<dbReference type="InterPro" id="IPR025737">
    <property type="entry name" value="FApF"/>
</dbReference>
<gene>
    <name evidence="2" type="ORF">EZH22_02305</name>
</gene>